<evidence type="ECO:0000313" key="1">
    <source>
        <dbReference type="EMBL" id="PKR56353.1"/>
    </source>
</evidence>
<evidence type="ECO:0008006" key="3">
    <source>
        <dbReference type="Google" id="ProtNLM"/>
    </source>
</evidence>
<dbReference type="InterPro" id="IPR027417">
    <property type="entry name" value="P-loop_NTPase"/>
</dbReference>
<dbReference type="RefSeq" id="WP_133125106.1">
    <property type="nucleotide sequence ID" value="NZ_NXGX01000015.1"/>
</dbReference>
<comment type="caution">
    <text evidence="1">The sequence shown here is derived from an EMBL/GenBank/DDBJ whole genome shotgun (WGS) entry which is preliminary data.</text>
</comment>
<sequence length="457" mass="52631">MNVIRKIRWYQRSFHEYMVNTPGARAIEIAHRRWGKDEITLTATCELAHKRVGSYWHCLPEYAQARKALWTAVNPHTGKRRIDEAFPQAVRESTNEQEMFIRFKNGSTWQLVGSDRYNALVGAGVAGVVFSEWALANPSAWGYIRPMVEENNGFAAFITTPRGRNHAHSMYQMAKDNPRWFAEVSTVHDTGALTPDQLDESLKEYIALYGEDLGQAQFDQEYECSFNAAILGAFYAREMVKLRKEGRISPNIKAVEGLPVHRAWDLGTRDDTSIWWFQVVGTGLHILDCYSKPGESDPEVFAEMIHAKNDEYGWISGTDFVPHDAKQKHWGMKRGRIETMLDCGLNPKVVPDHKKLDGINAVRRTLSRCYFHSRCEELGLAGLEQYRREWDDSKKNFRANEVHDWTSHIADAFRYLAMSWQEIVEEVPQEPTPPASQTQMTIHQMIARNSRSRKSRY</sequence>
<dbReference type="EMBL" id="NXGX01000015">
    <property type="protein sequence ID" value="PKR56353.1"/>
    <property type="molecule type" value="Genomic_DNA"/>
</dbReference>
<dbReference type="Proteomes" id="UP000233332">
    <property type="component" value="Unassembled WGS sequence"/>
</dbReference>
<dbReference type="Gene3D" id="3.40.50.300">
    <property type="entry name" value="P-loop containing nucleotide triphosphate hydrolases"/>
    <property type="match status" value="1"/>
</dbReference>
<accession>A0A2N3L0M1</accession>
<protein>
    <recommendedName>
        <fullName evidence="3">Terminase</fullName>
    </recommendedName>
</protein>
<proteinExistence type="predicted"/>
<evidence type="ECO:0000313" key="2">
    <source>
        <dbReference type="Proteomes" id="UP000233332"/>
    </source>
</evidence>
<dbReference type="AlphaFoldDB" id="A0A2N3L0M1"/>
<organism evidence="1 2">
    <name type="scientific">Thalassospira lohafexi</name>
    <dbReference type="NCBI Taxonomy" id="744227"/>
    <lineage>
        <taxon>Bacteria</taxon>
        <taxon>Pseudomonadati</taxon>
        <taxon>Pseudomonadota</taxon>
        <taxon>Alphaproteobacteria</taxon>
        <taxon>Rhodospirillales</taxon>
        <taxon>Thalassospiraceae</taxon>
        <taxon>Thalassospira</taxon>
    </lineage>
</organism>
<keyword evidence="2" id="KW-1185">Reference proteome</keyword>
<gene>
    <name evidence="1" type="ORF">COO92_21345</name>
</gene>
<dbReference type="Gene3D" id="3.30.420.280">
    <property type="match status" value="1"/>
</dbReference>
<reference evidence="1 2" key="1">
    <citation type="submission" date="2017-09" db="EMBL/GenBank/DDBJ databases">
        <title>Biodiversity and function of Thalassospira species in the particle-attached aromatic-hydrocarbon-degrading consortia from the surface seawater of the China South Sea.</title>
        <authorList>
            <person name="Dong C."/>
            <person name="Lai Q."/>
            <person name="Shao Z."/>
        </authorList>
    </citation>
    <scope>NUCLEOTIDE SEQUENCE [LARGE SCALE GENOMIC DNA]</scope>
    <source>
        <strain evidence="1 2">139Z-12</strain>
    </source>
</reference>
<name>A0A2N3L0M1_9PROT</name>